<sequence length="87" mass="9474">MIHHSRERVSTAPDSNGSVLYTSPPLRLTLHNVILGLCAAAWPWKPIFINLSMNSSSECCNPEQTIFTCYGTQNSCSMSLCGLPLCG</sequence>
<proteinExistence type="predicted"/>
<accession>A0A0E9S9A1</accession>
<reference evidence="1" key="2">
    <citation type="journal article" date="2015" name="Fish Shellfish Immunol.">
        <title>Early steps in the European eel (Anguilla anguilla)-Vibrio vulnificus interaction in the gills: Role of the RtxA13 toxin.</title>
        <authorList>
            <person name="Callol A."/>
            <person name="Pajuelo D."/>
            <person name="Ebbesson L."/>
            <person name="Teles M."/>
            <person name="MacKenzie S."/>
            <person name="Amaro C."/>
        </authorList>
    </citation>
    <scope>NUCLEOTIDE SEQUENCE</scope>
</reference>
<evidence type="ECO:0000313" key="1">
    <source>
        <dbReference type="EMBL" id="JAH37787.1"/>
    </source>
</evidence>
<organism evidence="1">
    <name type="scientific">Anguilla anguilla</name>
    <name type="common">European freshwater eel</name>
    <name type="synonym">Muraena anguilla</name>
    <dbReference type="NCBI Taxonomy" id="7936"/>
    <lineage>
        <taxon>Eukaryota</taxon>
        <taxon>Metazoa</taxon>
        <taxon>Chordata</taxon>
        <taxon>Craniata</taxon>
        <taxon>Vertebrata</taxon>
        <taxon>Euteleostomi</taxon>
        <taxon>Actinopterygii</taxon>
        <taxon>Neopterygii</taxon>
        <taxon>Teleostei</taxon>
        <taxon>Anguilliformes</taxon>
        <taxon>Anguillidae</taxon>
        <taxon>Anguilla</taxon>
    </lineage>
</organism>
<dbReference type="AlphaFoldDB" id="A0A0E9S9A1"/>
<protein>
    <submittedName>
        <fullName evidence="1">Uncharacterized protein</fullName>
    </submittedName>
</protein>
<dbReference type="EMBL" id="GBXM01070790">
    <property type="protein sequence ID" value="JAH37787.1"/>
    <property type="molecule type" value="Transcribed_RNA"/>
</dbReference>
<name>A0A0E9S9A1_ANGAN</name>
<reference evidence="1" key="1">
    <citation type="submission" date="2014-11" db="EMBL/GenBank/DDBJ databases">
        <authorList>
            <person name="Amaro Gonzalez C."/>
        </authorList>
    </citation>
    <scope>NUCLEOTIDE SEQUENCE</scope>
</reference>